<dbReference type="GO" id="GO:0043531">
    <property type="term" value="F:ADP binding"/>
    <property type="evidence" value="ECO:0007669"/>
    <property type="project" value="InterPro"/>
</dbReference>
<dbReference type="InterPro" id="IPR053137">
    <property type="entry name" value="NLR-like"/>
</dbReference>
<dbReference type="SMART" id="SM00028">
    <property type="entry name" value="TPR"/>
    <property type="match status" value="5"/>
</dbReference>
<sequence length="1054" mass="118241">MGTAQDYKIGWICALEIEYAAACDVLDEQYESNGPADGNLYTFGRIHDHKIVIACLPKGRYGITSAAIVAERLRSSFSNLWFCLMVGIAGGAPTAVQDIRLGDVVVSSPGPRHGGVIQYDFGKTIQNQDFEQTGHLAPPPEILLNAMAHLNTQHKKRGHRIKDTVDKMTENGAEYRRPSSDNLCLSSYVHSGDCDCQDSTTNGSHLVRRQPRAAGVETLVHYGLIASANSLLKDATVRDALAQKYQVLCFEMEGASIMNILPSLVVRGICDYSDTHKNKNWQGYAAGTAAAYVKELLEVVPGSRFVVPFSLDGTPVAKKFIGRPEQILKLSKVLLPQEQRQLFVLSGLGGIGKTQLAVEFCRLCSSKFTAILWLDGSSKDTLNQSIAHYAHRIPADETWDPNIVKHLDNNLDAIARAVIRWLEQKENKNWLVVFDNVDREHVALDPLSYDIQHFMPQADHGSVLITTRLIQLGQLGELLELEKVDIATAKELLNSWYTKPYGEEEANRLLEHLDGLPLAIAQAGAFLLESGIDMSTYIRLYEDRREEVAESLQGLELHEYPNRSAWTTWLISYEAVHSRDKHAAHLLVFWSFLARSNVWFGLFEKALRNDAVAARLKSWLGSIPSQEIVFIKAMRLLRSYCLTEGSQTAEGYSMHPVLHRWTYLKKGLSHKAEIGTLALEVVGLAVSWKEERQTPLLRSRIFPHAQTCLKRTLANATKDGREETLPEQTLKEETGIRAIHSLGILFCNQGKLQEGEKLFQMALTGYERFCGADDESTLRVVASMANVYTWQERFDKANQFLSRVLHSKTNISIKFSLQVSSLLSVIYMRQGNLQKAEQTQKTLLHTYEAIYGPKAPFTLTSANNLAGVYKQQCRFVEAEEMYDRVLRDREEAFGPLHSWTLETVYNIGQLRLAQEKYKEAEHQYLRAYQGYEKVVGPDHPSTLFALIGLGYVYHKQGRLAEAENLYLNALKGYELLDPMVETYPPALTTMFCLGQLYIFKFGKVEEGKALLKRALAGYNITVGESSKVCISMRGTLDNSEGNDNTALAETSHIE</sequence>
<dbReference type="OrthoDB" id="1658288at2759"/>
<dbReference type="InterPro" id="IPR002182">
    <property type="entry name" value="NB-ARC"/>
</dbReference>
<reference evidence="3" key="1">
    <citation type="submission" date="2021-03" db="EMBL/GenBank/DDBJ databases">
        <authorList>
            <person name="Tagirdzhanova G."/>
        </authorList>
    </citation>
    <scope>NUCLEOTIDE SEQUENCE</scope>
</reference>
<proteinExistence type="predicted"/>
<dbReference type="Gene3D" id="1.25.40.10">
    <property type="entry name" value="Tetratricopeptide repeat domain"/>
    <property type="match status" value="2"/>
</dbReference>
<dbReference type="SUPFAM" id="SSF52540">
    <property type="entry name" value="P-loop containing nucleoside triphosphate hydrolases"/>
    <property type="match status" value="1"/>
</dbReference>
<evidence type="ECO:0000259" key="1">
    <source>
        <dbReference type="Pfam" id="PF00931"/>
    </source>
</evidence>
<dbReference type="EMBL" id="CAJPDQ010000040">
    <property type="protein sequence ID" value="CAF9931771.1"/>
    <property type="molecule type" value="Genomic_DNA"/>
</dbReference>
<dbReference type="Pfam" id="PF13424">
    <property type="entry name" value="TPR_12"/>
    <property type="match status" value="3"/>
</dbReference>
<dbReference type="InterPro" id="IPR019734">
    <property type="entry name" value="TPR_rpt"/>
</dbReference>
<dbReference type="InterPro" id="IPR027417">
    <property type="entry name" value="P-loop_NTPase"/>
</dbReference>
<name>A0A8H3FW29_9LECA</name>
<dbReference type="PRINTS" id="PR00364">
    <property type="entry name" value="DISEASERSIST"/>
</dbReference>
<dbReference type="Gene3D" id="3.40.50.1580">
    <property type="entry name" value="Nucleoside phosphorylase domain"/>
    <property type="match status" value="1"/>
</dbReference>
<dbReference type="GO" id="GO:0003824">
    <property type="term" value="F:catalytic activity"/>
    <property type="evidence" value="ECO:0007669"/>
    <property type="project" value="InterPro"/>
</dbReference>
<dbReference type="InterPro" id="IPR000845">
    <property type="entry name" value="Nucleoside_phosphorylase_d"/>
</dbReference>
<accession>A0A8H3FW29</accession>
<dbReference type="PANTHER" id="PTHR46082">
    <property type="entry name" value="ATP/GTP-BINDING PROTEIN-RELATED"/>
    <property type="match status" value="1"/>
</dbReference>
<feature type="domain" description="Nucleoside phosphorylase" evidence="2">
    <location>
        <begin position="8"/>
        <end position="282"/>
    </location>
</feature>
<dbReference type="PANTHER" id="PTHR46082:SF6">
    <property type="entry name" value="AAA+ ATPASE DOMAIN-CONTAINING PROTEIN-RELATED"/>
    <property type="match status" value="1"/>
</dbReference>
<dbReference type="Pfam" id="PF00931">
    <property type="entry name" value="NB-ARC"/>
    <property type="match status" value="1"/>
</dbReference>
<comment type="caution">
    <text evidence="3">The sequence shown here is derived from an EMBL/GenBank/DDBJ whole genome shotgun (WGS) entry which is preliminary data.</text>
</comment>
<dbReference type="InterPro" id="IPR035994">
    <property type="entry name" value="Nucleoside_phosphorylase_sf"/>
</dbReference>
<dbReference type="SUPFAM" id="SSF53167">
    <property type="entry name" value="Purine and uridine phosphorylases"/>
    <property type="match status" value="1"/>
</dbReference>
<organism evidence="3 4">
    <name type="scientific">Gomphillus americanus</name>
    <dbReference type="NCBI Taxonomy" id="1940652"/>
    <lineage>
        <taxon>Eukaryota</taxon>
        <taxon>Fungi</taxon>
        <taxon>Dikarya</taxon>
        <taxon>Ascomycota</taxon>
        <taxon>Pezizomycotina</taxon>
        <taxon>Lecanoromycetes</taxon>
        <taxon>OSLEUM clade</taxon>
        <taxon>Ostropomycetidae</taxon>
        <taxon>Ostropales</taxon>
        <taxon>Graphidaceae</taxon>
        <taxon>Gomphilloideae</taxon>
        <taxon>Gomphillus</taxon>
    </lineage>
</organism>
<gene>
    <name evidence="3" type="ORF">GOMPHAMPRED_006397</name>
</gene>
<dbReference type="Gene3D" id="3.40.50.300">
    <property type="entry name" value="P-loop containing nucleotide triphosphate hydrolases"/>
    <property type="match status" value="1"/>
</dbReference>
<evidence type="ECO:0000259" key="2">
    <source>
        <dbReference type="Pfam" id="PF01048"/>
    </source>
</evidence>
<dbReference type="Proteomes" id="UP000664169">
    <property type="component" value="Unassembled WGS sequence"/>
</dbReference>
<keyword evidence="4" id="KW-1185">Reference proteome</keyword>
<dbReference type="Pfam" id="PF01048">
    <property type="entry name" value="PNP_UDP_1"/>
    <property type="match status" value="1"/>
</dbReference>
<dbReference type="AlphaFoldDB" id="A0A8H3FW29"/>
<dbReference type="InterPro" id="IPR011990">
    <property type="entry name" value="TPR-like_helical_dom_sf"/>
</dbReference>
<feature type="domain" description="NB-ARC" evidence="1">
    <location>
        <begin position="327"/>
        <end position="472"/>
    </location>
</feature>
<evidence type="ECO:0000313" key="3">
    <source>
        <dbReference type="EMBL" id="CAF9931771.1"/>
    </source>
</evidence>
<evidence type="ECO:0000313" key="4">
    <source>
        <dbReference type="Proteomes" id="UP000664169"/>
    </source>
</evidence>
<dbReference type="GO" id="GO:0009116">
    <property type="term" value="P:nucleoside metabolic process"/>
    <property type="evidence" value="ECO:0007669"/>
    <property type="project" value="InterPro"/>
</dbReference>
<protein>
    <submittedName>
        <fullName evidence="3">Uncharacterized protein</fullName>
    </submittedName>
</protein>
<dbReference type="SUPFAM" id="SSF48452">
    <property type="entry name" value="TPR-like"/>
    <property type="match status" value="2"/>
</dbReference>